<dbReference type="AlphaFoldDB" id="A0A084VBB0"/>
<dbReference type="EMBL" id="KE524351">
    <property type="protein sequence ID" value="KFB35254.1"/>
    <property type="molecule type" value="Genomic_DNA"/>
</dbReference>
<reference evidence="2 4" key="1">
    <citation type="journal article" date="2014" name="BMC Genomics">
        <title>Genome sequence of Anopheles sinensis provides insight into genetics basis of mosquito competence for malaria parasites.</title>
        <authorList>
            <person name="Zhou D."/>
            <person name="Zhang D."/>
            <person name="Ding G."/>
            <person name="Shi L."/>
            <person name="Hou Q."/>
            <person name="Ye Y."/>
            <person name="Xu Y."/>
            <person name="Zhou H."/>
            <person name="Xiong C."/>
            <person name="Li S."/>
            <person name="Yu J."/>
            <person name="Hong S."/>
            <person name="Yu X."/>
            <person name="Zou P."/>
            <person name="Chen C."/>
            <person name="Chang X."/>
            <person name="Wang W."/>
            <person name="Lv Y."/>
            <person name="Sun Y."/>
            <person name="Ma L."/>
            <person name="Shen B."/>
            <person name="Zhu C."/>
        </authorList>
    </citation>
    <scope>NUCLEOTIDE SEQUENCE [LARGE SCALE GENOMIC DNA]</scope>
</reference>
<accession>A0A084VBB0</accession>
<protein>
    <submittedName>
        <fullName evidence="2 3">Uncharacterized protein</fullName>
    </submittedName>
</protein>
<evidence type="ECO:0000313" key="3">
    <source>
        <dbReference type="EnsemblMetazoa" id="ASIC001428-PA"/>
    </source>
</evidence>
<organism evidence="2">
    <name type="scientific">Anopheles sinensis</name>
    <name type="common">Mosquito</name>
    <dbReference type="NCBI Taxonomy" id="74873"/>
    <lineage>
        <taxon>Eukaryota</taxon>
        <taxon>Metazoa</taxon>
        <taxon>Ecdysozoa</taxon>
        <taxon>Arthropoda</taxon>
        <taxon>Hexapoda</taxon>
        <taxon>Insecta</taxon>
        <taxon>Pterygota</taxon>
        <taxon>Neoptera</taxon>
        <taxon>Endopterygota</taxon>
        <taxon>Diptera</taxon>
        <taxon>Nematocera</taxon>
        <taxon>Culicoidea</taxon>
        <taxon>Culicidae</taxon>
        <taxon>Anophelinae</taxon>
        <taxon>Anopheles</taxon>
    </lineage>
</organism>
<feature type="region of interest" description="Disordered" evidence="1">
    <location>
        <begin position="1"/>
        <end position="57"/>
    </location>
</feature>
<reference evidence="3" key="2">
    <citation type="submission" date="2020-05" db="UniProtKB">
        <authorList>
            <consortium name="EnsemblMetazoa"/>
        </authorList>
    </citation>
    <scope>IDENTIFICATION</scope>
</reference>
<sequence length="219" mass="23798">MRVKKGIASRSMPSGAGKHLSRAREATGHRFPDRFSGPRQRKLKSRTLSRATRGSAGSYGKWWSSDHGINFPSQRSGCIICSRLFTTQSSASDEASAIKDDALVNLATGREWPNPRLGSSFPPILLISSLIIIFTPMFTECLHPQTTVCFGHYSAAAHSFSSSVLPAQFLGVRETKRFAPRTKATEAPHVRCIPHTTAFFLPSGGDFRDPSAEGSASTT</sequence>
<feature type="compositionally biased region" description="Basic and acidic residues" evidence="1">
    <location>
        <begin position="22"/>
        <end position="33"/>
    </location>
</feature>
<dbReference type="EMBL" id="ATLV01006289">
    <property type="status" value="NOT_ANNOTATED_CDS"/>
    <property type="molecule type" value="Genomic_DNA"/>
</dbReference>
<gene>
    <name evidence="2" type="ORF">ZHAS_00001428</name>
</gene>
<proteinExistence type="predicted"/>
<dbReference type="VEuPathDB" id="VectorBase:ASIC001428"/>
<keyword evidence="4" id="KW-1185">Reference proteome</keyword>
<evidence type="ECO:0000313" key="4">
    <source>
        <dbReference type="Proteomes" id="UP000030765"/>
    </source>
</evidence>
<dbReference type="EnsemblMetazoa" id="ASIC001428-RA">
    <property type="protein sequence ID" value="ASIC001428-PA"/>
    <property type="gene ID" value="ASIC001428"/>
</dbReference>
<dbReference type="Proteomes" id="UP000030765">
    <property type="component" value="Unassembled WGS sequence"/>
</dbReference>
<evidence type="ECO:0000256" key="1">
    <source>
        <dbReference type="SAM" id="MobiDB-lite"/>
    </source>
</evidence>
<name>A0A084VBB0_ANOSI</name>
<evidence type="ECO:0000313" key="2">
    <source>
        <dbReference type="EMBL" id="KFB35254.1"/>
    </source>
</evidence>